<sequence length="44" mass="4630">ESSNIALKGVALALGTQCISISMTSKMAKRGIPSPLLITMLVKR</sequence>
<gene>
    <name evidence="1" type="ORF">S01H4_63961</name>
</gene>
<reference evidence="1" key="1">
    <citation type="journal article" date="2014" name="Front. Microbiol.">
        <title>High frequency of phylogenetically diverse reductive dehalogenase-homologous genes in deep subseafloor sedimentary metagenomes.</title>
        <authorList>
            <person name="Kawai M."/>
            <person name="Futagami T."/>
            <person name="Toyoda A."/>
            <person name="Takaki Y."/>
            <person name="Nishi S."/>
            <person name="Hori S."/>
            <person name="Arai W."/>
            <person name="Tsubouchi T."/>
            <person name="Morono Y."/>
            <person name="Uchiyama I."/>
            <person name="Ito T."/>
            <person name="Fujiyama A."/>
            <person name="Inagaki F."/>
            <person name="Takami H."/>
        </authorList>
    </citation>
    <scope>NUCLEOTIDE SEQUENCE</scope>
    <source>
        <strain evidence="1">Expedition CK06-06</strain>
    </source>
</reference>
<dbReference type="AlphaFoldDB" id="X1DNE4"/>
<name>X1DNE4_9ZZZZ</name>
<organism evidence="1">
    <name type="scientific">marine sediment metagenome</name>
    <dbReference type="NCBI Taxonomy" id="412755"/>
    <lineage>
        <taxon>unclassified sequences</taxon>
        <taxon>metagenomes</taxon>
        <taxon>ecological metagenomes</taxon>
    </lineage>
</organism>
<proteinExistence type="predicted"/>
<comment type="caution">
    <text evidence="1">The sequence shown here is derived from an EMBL/GenBank/DDBJ whole genome shotgun (WGS) entry which is preliminary data.</text>
</comment>
<feature type="non-terminal residue" evidence="1">
    <location>
        <position position="1"/>
    </location>
</feature>
<accession>X1DNE4</accession>
<protein>
    <submittedName>
        <fullName evidence="1">Uncharacterized protein</fullName>
    </submittedName>
</protein>
<evidence type="ECO:0000313" key="1">
    <source>
        <dbReference type="EMBL" id="GAH06494.1"/>
    </source>
</evidence>
<dbReference type="EMBL" id="BART01038636">
    <property type="protein sequence ID" value="GAH06494.1"/>
    <property type="molecule type" value="Genomic_DNA"/>
</dbReference>